<keyword evidence="2" id="KW-1185">Reference proteome</keyword>
<dbReference type="PROSITE" id="PS51257">
    <property type="entry name" value="PROKAR_LIPOPROTEIN"/>
    <property type="match status" value="1"/>
</dbReference>
<organism evidence="1 2">
    <name type="scientific">Niastella vici</name>
    <dbReference type="NCBI Taxonomy" id="1703345"/>
    <lineage>
        <taxon>Bacteria</taxon>
        <taxon>Pseudomonadati</taxon>
        <taxon>Bacteroidota</taxon>
        <taxon>Chitinophagia</taxon>
        <taxon>Chitinophagales</taxon>
        <taxon>Chitinophagaceae</taxon>
        <taxon>Niastella</taxon>
    </lineage>
</organism>
<protein>
    <submittedName>
        <fullName evidence="1">Uncharacterized protein</fullName>
    </submittedName>
</protein>
<accession>A0A1V9FLK7</accession>
<sequence length="192" mass="22542">MKHLLPITFIVILFACKKEYYDPIPHLKFSPEDKKWFTYGIGQQLKFKNDKGDSLVYRVTSMAESSVTPQYKDTTWAIEAYTESYLVQLTSDIDSIRLYFYKEYSQFRDSDKMKHTILWTTMRGQFVKLAALEYNASFNYKTVNGITYTTVTPAIPESDQVNPWTRWDKAWYDQGAGFIEIIDLNGVSWKRV</sequence>
<dbReference type="EMBL" id="LVYD01000084">
    <property type="protein sequence ID" value="OQP59218.1"/>
    <property type="molecule type" value="Genomic_DNA"/>
</dbReference>
<dbReference type="Proteomes" id="UP000192796">
    <property type="component" value="Unassembled WGS sequence"/>
</dbReference>
<gene>
    <name evidence="1" type="ORF">A3860_38205</name>
</gene>
<proteinExistence type="predicted"/>
<evidence type="ECO:0000313" key="2">
    <source>
        <dbReference type="Proteomes" id="UP000192796"/>
    </source>
</evidence>
<name>A0A1V9FLK7_9BACT</name>
<comment type="caution">
    <text evidence="1">The sequence shown here is derived from an EMBL/GenBank/DDBJ whole genome shotgun (WGS) entry which is preliminary data.</text>
</comment>
<dbReference type="RefSeq" id="WP_081154854.1">
    <property type="nucleotide sequence ID" value="NZ_LVYD01000084.1"/>
</dbReference>
<reference evidence="1 2" key="1">
    <citation type="submission" date="2016-03" db="EMBL/GenBank/DDBJ databases">
        <title>Niastella vici sp. nov., isolated from farmland soil.</title>
        <authorList>
            <person name="Chen L."/>
            <person name="Wang D."/>
            <person name="Yang S."/>
            <person name="Wang G."/>
        </authorList>
    </citation>
    <scope>NUCLEOTIDE SEQUENCE [LARGE SCALE GENOMIC DNA]</scope>
    <source>
        <strain evidence="1 2">DJ57</strain>
    </source>
</reference>
<dbReference type="AlphaFoldDB" id="A0A1V9FLK7"/>
<evidence type="ECO:0000313" key="1">
    <source>
        <dbReference type="EMBL" id="OQP59218.1"/>
    </source>
</evidence>